<evidence type="ECO:0000313" key="3">
    <source>
        <dbReference type="Proteomes" id="UP001458880"/>
    </source>
</evidence>
<keyword evidence="3" id="KW-1185">Reference proteome</keyword>
<name>A0AAW1LBS9_POPJA</name>
<accession>A0AAW1LBS9</accession>
<organism evidence="2 3">
    <name type="scientific">Popillia japonica</name>
    <name type="common">Japanese beetle</name>
    <dbReference type="NCBI Taxonomy" id="7064"/>
    <lineage>
        <taxon>Eukaryota</taxon>
        <taxon>Metazoa</taxon>
        <taxon>Ecdysozoa</taxon>
        <taxon>Arthropoda</taxon>
        <taxon>Hexapoda</taxon>
        <taxon>Insecta</taxon>
        <taxon>Pterygota</taxon>
        <taxon>Neoptera</taxon>
        <taxon>Endopterygota</taxon>
        <taxon>Coleoptera</taxon>
        <taxon>Polyphaga</taxon>
        <taxon>Scarabaeiformia</taxon>
        <taxon>Scarabaeidae</taxon>
        <taxon>Rutelinae</taxon>
        <taxon>Popillia</taxon>
    </lineage>
</organism>
<evidence type="ECO:0000313" key="2">
    <source>
        <dbReference type="EMBL" id="KAK9731587.1"/>
    </source>
</evidence>
<proteinExistence type="predicted"/>
<dbReference type="AlphaFoldDB" id="A0AAW1LBS9"/>
<feature type="compositionally biased region" description="Basic and acidic residues" evidence="1">
    <location>
        <begin position="13"/>
        <end position="25"/>
    </location>
</feature>
<dbReference type="Proteomes" id="UP001458880">
    <property type="component" value="Unassembled WGS sequence"/>
</dbReference>
<sequence>MATSPIYKLYESQGKDSRVEAESPAKKKRKRSEVDTAYTSGSSLSKELRDVQIFMSKLNKKTEELKTLVKESTKTKTEIKAATRELVDIVGNLNKKVDILKAQHLVALDKAKAHEKCTTGALQGRGTYYAETQTSSSENTSYADLLRSVKDCVDPDRVGVQVKTIRKTREGDLLLEVRGDRQKAGALKEAISKKMENRVSLVSKDITIHVLDIDAALTKEDVEKAIGHSLGNSRSQRTTVRSHQRCEVEGRPTDIGM</sequence>
<gene>
    <name evidence="2" type="ORF">QE152_g13525</name>
</gene>
<dbReference type="EMBL" id="JASPKY010000130">
    <property type="protein sequence ID" value="KAK9731587.1"/>
    <property type="molecule type" value="Genomic_DNA"/>
</dbReference>
<feature type="region of interest" description="Disordered" evidence="1">
    <location>
        <begin position="13"/>
        <end position="41"/>
    </location>
</feature>
<evidence type="ECO:0000256" key="1">
    <source>
        <dbReference type="SAM" id="MobiDB-lite"/>
    </source>
</evidence>
<reference evidence="2 3" key="1">
    <citation type="journal article" date="2024" name="BMC Genomics">
        <title>De novo assembly and annotation of Popillia japonica's genome with initial clues to its potential as an invasive pest.</title>
        <authorList>
            <person name="Cucini C."/>
            <person name="Boschi S."/>
            <person name="Funari R."/>
            <person name="Cardaioli E."/>
            <person name="Iannotti N."/>
            <person name="Marturano G."/>
            <person name="Paoli F."/>
            <person name="Bruttini M."/>
            <person name="Carapelli A."/>
            <person name="Frati F."/>
            <person name="Nardi F."/>
        </authorList>
    </citation>
    <scope>NUCLEOTIDE SEQUENCE [LARGE SCALE GENOMIC DNA]</scope>
    <source>
        <strain evidence="2">DMR45628</strain>
    </source>
</reference>
<comment type="caution">
    <text evidence="2">The sequence shown here is derived from an EMBL/GenBank/DDBJ whole genome shotgun (WGS) entry which is preliminary data.</text>
</comment>
<protein>
    <submittedName>
        <fullName evidence="2">Uncharacterized protein</fullName>
    </submittedName>
</protein>